<dbReference type="OrthoDB" id="6767573at2759"/>
<dbReference type="Proteomes" id="UP000292052">
    <property type="component" value="Unassembled WGS sequence"/>
</dbReference>
<accession>A0A482VRS8</accession>
<evidence type="ECO:0000256" key="10">
    <source>
        <dbReference type="SAM" id="Phobius"/>
    </source>
</evidence>
<keyword evidence="12" id="KW-1185">Reference proteome</keyword>
<comment type="caution">
    <text evidence="11">The sequence shown here is derived from an EMBL/GenBank/DDBJ whole genome shotgun (WGS) entry which is preliminary data.</text>
</comment>
<dbReference type="PANTHER" id="PTHR21137:SF35">
    <property type="entry name" value="ODORANT RECEPTOR 19A-RELATED"/>
    <property type="match status" value="1"/>
</dbReference>
<evidence type="ECO:0000256" key="8">
    <source>
        <dbReference type="ARBA" id="ARBA00023170"/>
    </source>
</evidence>
<organism evidence="11 12">
    <name type="scientific">Asbolus verrucosus</name>
    <name type="common">Desert ironclad beetle</name>
    <dbReference type="NCBI Taxonomy" id="1661398"/>
    <lineage>
        <taxon>Eukaryota</taxon>
        <taxon>Metazoa</taxon>
        <taxon>Ecdysozoa</taxon>
        <taxon>Arthropoda</taxon>
        <taxon>Hexapoda</taxon>
        <taxon>Insecta</taxon>
        <taxon>Pterygota</taxon>
        <taxon>Neoptera</taxon>
        <taxon>Endopterygota</taxon>
        <taxon>Coleoptera</taxon>
        <taxon>Polyphaga</taxon>
        <taxon>Cucujiformia</taxon>
        <taxon>Tenebrionidae</taxon>
        <taxon>Pimeliinae</taxon>
        <taxon>Asbolus</taxon>
    </lineage>
</organism>
<keyword evidence="5" id="KW-0552">Olfaction</keyword>
<feature type="transmembrane region" description="Helical" evidence="10">
    <location>
        <begin position="128"/>
        <end position="149"/>
    </location>
</feature>
<sequence>MEKFDWKLTIKMNIFMLKVVGLWPEGNETYKLNFYTLYAVISTTFFVFGHNFFQIFNIVFIFNDLKALTGTIFIILTQMLAILKSYYLVQNMKTLKGLLVILNSDIFQPKTIIQRGLIEPSLNIWKNIYMVFFTMTTNDILFWSTFPILDKSVKEYRLPFLAWYPYTTKISPLYEMTYIYQIVAVYFIAMVNLNIDTLIAALNMYTGAQCDILCDSLRSLLNGDVPTDINKKFINCTEHHKEILG</sequence>
<reference evidence="11 12" key="1">
    <citation type="submission" date="2017-03" db="EMBL/GenBank/DDBJ databases">
        <title>Genome of the blue death feigning beetle - Asbolus verrucosus.</title>
        <authorList>
            <person name="Rider S.D."/>
        </authorList>
    </citation>
    <scope>NUCLEOTIDE SEQUENCE [LARGE SCALE GENOMIC DNA]</scope>
    <source>
        <strain evidence="11">Butters</strain>
        <tissue evidence="11">Head and leg muscle</tissue>
    </source>
</reference>
<evidence type="ECO:0000256" key="9">
    <source>
        <dbReference type="ARBA" id="ARBA00023224"/>
    </source>
</evidence>
<feature type="transmembrane region" description="Helical" evidence="10">
    <location>
        <begin position="35"/>
        <end position="62"/>
    </location>
</feature>
<evidence type="ECO:0000256" key="4">
    <source>
        <dbReference type="ARBA" id="ARBA00022692"/>
    </source>
</evidence>
<protein>
    <submittedName>
        <fullName evidence="11">7tm 6 domain containing protein</fullName>
    </submittedName>
</protein>
<feature type="transmembrane region" description="Helical" evidence="10">
    <location>
        <begin position="178"/>
        <end position="195"/>
    </location>
</feature>
<dbReference type="Pfam" id="PF02949">
    <property type="entry name" value="7tm_6"/>
    <property type="match status" value="1"/>
</dbReference>
<evidence type="ECO:0000313" key="12">
    <source>
        <dbReference type="Proteomes" id="UP000292052"/>
    </source>
</evidence>
<evidence type="ECO:0000256" key="5">
    <source>
        <dbReference type="ARBA" id="ARBA00022725"/>
    </source>
</evidence>
<gene>
    <name evidence="11" type="ORF">BDFB_014043</name>
</gene>
<dbReference type="InterPro" id="IPR004117">
    <property type="entry name" value="7tm6_olfct_rcpt"/>
</dbReference>
<evidence type="ECO:0000256" key="2">
    <source>
        <dbReference type="ARBA" id="ARBA00022475"/>
    </source>
</evidence>
<keyword evidence="2" id="KW-1003">Cell membrane</keyword>
<keyword evidence="3" id="KW-0716">Sensory transduction</keyword>
<keyword evidence="6 10" id="KW-1133">Transmembrane helix</keyword>
<dbReference type="PANTHER" id="PTHR21137">
    <property type="entry name" value="ODORANT RECEPTOR"/>
    <property type="match status" value="1"/>
</dbReference>
<evidence type="ECO:0000256" key="6">
    <source>
        <dbReference type="ARBA" id="ARBA00022989"/>
    </source>
</evidence>
<dbReference type="GO" id="GO:0007165">
    <property type="term" value="P:signal transduction"/>
    <property type="evidence" value="ECO:0007669"/>
    <property type="project" value="UniProtKB-KW"/>
</dbReference>
<keyword evidence="7 10" id="KW-0472">Membrane</keyword>
<feature type="transmembrane region" description="Helical" evidence="10">
    <location>
        <begin position="68"/>
        <end position="89"/>
    </location>
</feature>
<keyword evidence="4 10" id="KW-0812">Transmembrane</keyword>
<dbReference type="EMBL" id="QDEB01069265">
    <property type="protein sequence ID" value="RZC35631.1"/>
    <property type="molecule type" value="Genomic_DNA"/>
</dbReference>
<dbReference type="AlphaFoldDB" id="A0A482VRS8"/>
<dbReference type="GO" id="GO:0005886">
    <property type="term" value="C:plasma membrane"/>
    <property type="evidence" value="ECO:0007669"/>
    <property type="project" value="UniProtKB-SubCell"/>
</dbReference>
<keyword evidence="8" id="KW-0675">Receptor</keyword>
<evidence type="ECO:0000256" key="7">
    <source>
        <dbReference type="ARBA" id="ARBA00023136"/>
    </source>
</evidence>
<evidence type="ECO:0000256" key="1">
    <source>
        <dbReference type="ARBA" id="ARBA00004651"/>
    </source>
</evidence>
<dbReference type="GO" id="GO:0005549">
    <property type="term" value="F:odorant binding"/>
    <property type="evidence" value="ECO:0007669"/>
    <property type="project" value="InterPro"/>
</dbReference>
<keyword evidence="9" id="KW-0807">Transducer</keyword>
<name>A0A482VRS8_ASBVE</name>
<evidence type="ECO:0000256" key="3">
    <source>
        <dbReference type="ARBA" id="ARBA00022606"/>
    </source>
</evidence>
<dbReference type="GO" id="GO:0004984">
    <property type="term" value="F:olfactory receptor activity"/>
    <property type="evidence" value="ECO:0007669"/>
    <property type="project" value="InterPro"/>
</dbReference>
<comment type="subcellular location">
    <subcellularLocation>
        <location evidence="1">Cell membrane</location>
        <topology evidence="1">Multi-pass membrane protein</topology>
    </subcellularLocation>
</comment>
<proteinExistence type="predicted"/>
<evidence type="ECO:0000313" key="11">
    <source>
        <dbReference type="EMBL" id="RZC35631.1"/>
    </source>
</evidence>